<feature type="signal peptide" evidence="1">
    <location>
        <begin position="1"/>
        <end position="19"/>
    </location>
</feature>
<gene>
    <name evidence="2" type="ORF">BALG_00168</name>
</gene>
<dbReference type="Proteomes" id="UP000004659">
    <property type="component" value="Unassembled WGS sequence"/>
</dbReference>
<organism evidence="2">
    <name type="scientific">Brucella pinnipedialis M292/94/1</name>
    <dbReference type="NCBI Taxonomy" id="520462"/>
    <lineage>
        <taxon>Bacteria</taxon>
        <taxon>Pseudomonadati</taxon>
        <taxon>Pseudomonadota</taxon>
        <taxon>Alphaproteobacteria</taxon>
        <taxon>Hyphomicrobiales</taxon>
        <taxon>Brucellaceae</taxon>
        <taxon>Brucella/Ochrobactrum group</taxon>
        <taxon>Brucella</taxon>
    </lineage>
</organism>
<dbReference type="HOGENOM" id="CLU_158666_0_0_5"/>
<dbReference type="SMR" id="A0A0E1X1C5"/>
<dbReference type="InterPro" id="IPR025581">
    <property type="entry name" value="DUF4354"/>
</dbReference>
<dbReference type="Pfam" id="PF14263">
    <property type="entry name" value="DUF4354"/>
    <property type="match status" value="1"/>
</dbReference>
<evidence type="ECO:0008006" key="3">
    <source>
        <dbReference type="Google" id="ProtNLM"/>
    </source>
</evidence>
<reference evidence="2" key="1">
    <citation type="submission" date="2009-01" db="EMBL/GenBank/DDBJ databases">
        <title>The Genome Sequence of Brucella pinnipedialis M292/94/1.</title>
        <authorList>
            <consortium name="The Broad Institute Genome Sequencing Platform"/>
            <person name="Ward D."/>
            <person name="Young S.K."/>
            <person name="Kodira C.D."/>
            <person name="Zeng Q."/>
            <person name="Koehrsen M."/>
            <person name="Alvarado L."/>
            <person name="Berlin A."/>
            <person name="Borenstein D."/>
            <person name="Chen Z."/>
            <person name="Engels R."/>
            <person name="Freedman E."/>
            <person name="Gellesch M."/>
            <person name="Goldberg J."/>
            <person name="Griggs A."/>
            <person name="Gujja S."/>
            <person name="Heiman D."/>
            <person name="Hepburn T."/>
            <person name="Howarth C."/>
            <person name="Jen D."/>
            <person name="Larson L."/>
            <person name="Lewis B."/>
            <person name="Mehta T."/>
            <person name="Park D."/>
            <person name="Pearson M."/>
            <person name="Roberts A."/>
            <person name="Saif S."/>
            <person name="Shea T."/>
            <person name="Shenoy N."/>
            <person name="Sisk P."/>
            <person name="Stolte C."/>
            <person name="Sykes S."/>
            <person name="Walk T."/>
            <person name="White J."/>
            <person name="Yandava C."/>
            <person name="Whatmore A.M."/>
            <person name="Perrett L.L."/>
            <person name="O'Callaghan D."/>
            <person name="Nusbaum C."/>
            <person name="Galagan J."/>
            <person name="Birren B."/>
        </authorList>
    </citation>
    <scope>NUCLEOTIDE SEQUENCE [LARGE SCALE GENOMIC DNA]</scope>
    <source>
        <strain evidence="2">M292/94/1</strain>
    </source>
</reference>
<dbReference type="Gene3D" id="2.60.40.4110">
    <property type="entry name" value="Protein of unknown function DUF4354"/>
    <property type="match status" value="1"/>
</dbReference>
<evidence type="ECO:0000313" key="2">
    <source>
        <dbReference type="EMBL" id="EEZ30049.1"/>
    </source>
</evidence>
<dbReference type="RefSeq" id="WP_004685263.1">
    <property type="nucleotide sequence ID" value="NZ_EQ999546.1"/>
</dbReference>
<protein>
    <recommendedName>
        <fullName evidence="3">ATP/GTP-binding protein</fullName>
    </recommendedName>
</protein>
<proteinExistence type="predicted"/>
<keyword evidence="1" id="KW-0732">Signal</keyword>
<dbReference type="AlphaFoldDB" id="A0A0E1X1C5"/>
<sequence>MYKKYFIATFVAFSSLAMAQASYAETASTNDLMIIATPKTQSATSSGDKVFFSQTFDIGVANTGATDINLDKVCFIALGDKGKTFNADTIDQKLTSGLLKSGESVKGFAAFAGSDKSIYDVRIVKASESCK</sequence>
<dbReference type="GeneID" id="55591613"/>
<accession>A0A0E1X1C5</accession>
<dbReference type="EMBL" id="EQ999546">
    <property type="protein sequence ID" value="EEZ30049.1"/>
    <property type="molecule type" value="Genomic_DNA"/>
</dbReference>
<name>A0A0E1X1C5_9HYPH</name>
<evidence type="ECO:0000256" key="1">
    <source>
        <dbReference type="SAM" id="SignalP"/>
    </source>
</evidence>
<feature type="chain" id="PRO_5002389112" description="ATP/GTP-binding protein" evidence="1">
    <location>
        <begin position="20"/>
        <end position="131"/>
    </location>
</feature>